<organism evidence="2">
    <name type="scientific">Craspedostauros australis</name>
    <dbReference type="NCBI Taxonomy" id="1486917"/>
    <lineage>
        <taxon>Eukaryota</taxon>
        <taxon>Sar</taxon>
        <taxon>Stramenopiles</taxon>
        <taxon>Ochrophyta</taxon>
        <taxon>Bacillariophyta</taxon>
        <taxon>Bacillariophyceae</taxon>
        <taxon>Bacillariophycidae</taxon>
        <taxon>Naviculales</taxon>
        <taxon>Naviculaceae</taxon>
        <taxon>Craspedostauros</taxon>
    </lineage>
</organism>
<feature type="compositionally biased region" description="Polar residues" evidence="1">
    <location>
        <begin position="65"/>
        <end position="76"/>
    </location>
</feature>
<dbReference type="AlphaFoldDB" id="A0A7R9ZLN4"/>
<feature type="region of interest" description="Disordered" evidence="1">
    <location>
        <begin position="1"/>
        <end position="91"/>
    </location>
</feature>
<evidence type="ECO:0000313" key="2">
    <source>
        <dbReference type="EMBL" id="CAD8333280.1"/>
    </source>
</evidence>
<accession>A0A7R9ZLN4</accession>
<evidence type="ECO:0000256" key="1">
    <source>
        <dbReference type="SAM" id="MobiDB-lite"/>
    </source>
</evidence>
<feature type="compositionally biased region" description="Polar residues" evidence="1">
    <location>
        <begin position="28"/>
        <end position="54"/>
    </location>
</feature>
<gene>
    <name evidence="2" type="ORF">CAUS1442_LOCUS5381</name>
</gene>
<proteinExistence type="predicted"/>
<sequence length="346" mass="38756">MAVSALQSETAAAPSHSLHADTAKKPVSQAQSASTEVPSATSSSHSFVENQSSPAAGDTRADACTPSSNQIQTPQTAASSPSSSNPASPSAAVAVAIDDHGDDDCSCAESEEDLIDFLSPRSKRSALRSQRRQQRSQNQLVKAVTFHEELNVVYDDERLSTYGGIRSSQAMLSRRLWRDKQCAWYERADYTLFRFECSQTVRWMRAQQQRGKRLRGSRFSNDFAQDDEESKIEHDLLEDEDGSAEFCSLGLALPWKEMERRENRDETIQTVLDEQAWIRHLARQQEAQQQKLQVPSGELEAPIVDEAEHIGDIYFECCQNDYLDAQERAARLCEEIHGHRASLWTS</sequence>
<feature type="compositionally biased region" description="Low complexity" evidence="1">
    <location>
        <begin position="77"/>
        <end position="91"/>
    </location>
</feature>
<reference evidence="2" key="1">
    <citation type="submission" date="2021-01" db="EMBL/GenBank/DDBJ databases">
        <authorList>
            <person name="Corre E."/>
            <person name="Pelletier E."/>
            <person name="Niang G."/>
            <person name="Scheremetjew M."/>
            <person name="Finn R."/>
            <person name="Kale V."/>
            <person name="Holt S."/>
            <person name="Cochrane G."/>
            <person name="Meng A."/>
            <person name="Brown T."/>
            <person name="Cohen L."/>
        </authorList>
    </citation>
    <scope>NUCLEOTIDE SEQUENCE</scope>
    <source>
        <strain evidence="2">CCMP3328</strain>
    </source>
</reference>
<dbReference type="EMBL" id="HBEF01008573">
    <property type="protein sequence ID" value="CAD8333280.1"/>
    <property type="molecule type" value="Transcribed_RNA"/>
</dbReference>
<feature type="compositionally biased region" description="Polar residues" evidence="1">
    <location>
        <begin position="1"/>
        <end position="10"/>
    </location>
</feature>
<protein>
    <submittedName>
        <fullName evidence="2">Uncharacterized protein</fullName>
    </submittedName>
</protein>
<name>A0A7R9ZLN4_9STRA</name>